<dbReference type="AlphaFoldDB" id="A0AAV4CA30"/>
<evidence type="ECO:0000313" key="2">
    <source>
        <dbReference type="Proteomes" id="UP000735302"/>
    </source>
</evidence>
<accession>A0AAV4CA30</accession>
<name>A0AAV4CA30_9GAST</name>
<sequence length="84" mass="9432">MNKLTLRDLGVSSSSSKNLAHLVMSGCCRYVAQVLAQPVRWIADMWKNWWRATEKAETTNKRNKSTTIVSHSGGNISRVAAWIL</sequence>
<keyword evidence="2" id="KW-1185">Reference proteome</keyword>
<dbReference type="EMBL" id="BLXT01006160">
    <property type="protein sequence ID" value="GFO29419.1"/>
    <property type="molecule type" value="Genomic_DNA"/>
</dbReference>
<comment type="caution">
    <text evidence="1">The sequence shown here is derived from an EMBL/GenBank/DDBJ whole genome shotgun (WGS) entry which is preliminary data.</text>
</comment>
<reference evidence="1 2" key="1">
    <citation type="journal article" date="2021" name="Elife">
        <title>Chloroplast acquisition without the gene transfer in kleptoplastic sea slugs, Plakobranchus ocellatus.</title>
        <authorList>
            <person name="Maeda T."/>
            <person name="Takahashi S."/>
            <person name="Yoshida T."/>
            <person name="Shimamura S."/>
            <person name="Takaki Y."/>
            <person name="Nagai Y."/>
            <person name="Toyoda A."/>
            <person name="Suzuki Y."/>
            <person name="Arimoto A."/>
            <person name="Ishii H."/>
            <person name="Satoh N."/>
            <person name="Nishiyama T."/>
            <person name="Hasebe M."/>
            <person name="Maruyama T."/>
            <person name="Minagawa J."/>
            <person name="Obokata J."/>
            <person name="Shigenobu S."/>
        </authorList>
    </citation>
    <scope>NUCLEOTIDE SEQUENCE [LARGE SCALE GENOMIC DNA]</scope>
</reference>
<evidence type="ECO:0000313" key="1">
    <source>
        <dbReference type="EMBL" id="GFO29419.1"/>
    </source>
</evidence>
<organism evidence="1 2">
    <name type="scientific">Plakobranchus ocellatus</name>
    <dbReference type="NCBI Taxonomy" id="259542"/>
    <lineage>
        <taxon>Eukaryota</taxon>
        <taxon>Metazoa</taxon>
        <taxon>Spiralia</taxon>
        <taxon>Lophotrochozoa</taxon>
        <taxon>Mollusca</taxon>
        <taxon>Gastropoda</taxon>
        <taxon>Heterobranchia</taxon>
        <taxon>Euthyneura</taxon>
        <taxon>Panpulmonata</taxon>
        <taxon>Sacoglossa</taxon>
        <taxon>Placobranchoidea</taxon>
        <taxon>Plakobranchidae</taxon>
        <taxon>Plakobranchus</taxon>
    </lineage>
</organism>
<gene>
    <name evidence="1" type="ORF">PoB_005592400</name>
</gene>
<protein>
    <submittedName>
        <fullName evidence="1">Uncharacterized protein</fullName>
    </submittedName>
</protein>
<proteinExistence type="predicted"/>
<dbReference type="Proteomes" id="UP000735302">
    <property type="component" value="Unassembled WGS sequence"/>
</dbReference>